<dbReference type="AlphaFoldDB" id="A0A3M6U7L0"/>
<organism evidence="2 3">
    <name type="scientific">Pocillopora damicornis</name>
    <name type="common">Cauliflower coral</name>
    <name type="synonym">Millepora damicornis</name>
    <dbReference type="NCBI Taxonomy" id="46731"/>
    <lineage>
        <taxon>Eukaryota</taxon>
        <taxon>Metazoa</taxon>
        <taxon>Cnidaria</taxon>
        <taxon>Anthozoa</taxon>
        <taxon>Hexacorallia</taxon>
        <taxon>Scleractinia</taxon>
        <taxon>Astrocoeniina</taxon>
        <taxon>Pocilloporidae</taxon>
        <taxon>Pocillopora</taxon>
    </lineage>
</organism>
<evidence type="ECO:0000313" key="3">
    <source>
        <dbReference type="Proteomes" id="UP000275408"/>
    </source>
</evidence>
<dbReference type="Proteomes" id="UP000275408">
    <property type="component" value="Unassembled WGS sequence"/>
</dbReference>
<feature type="region of interest" description="Disordered" evidence="1">
    <location>
        <begin position="98"/>
        <end position="120"/>
    </location>
</feature>
<accession>A0A3M6U7L0</accession>
<feature type="compositionally biased region" description="Basic and acidic residues" evidence="1">
    <location>
        <begin position="99"/>
        <end position="120"/>
    </location>
</feature>
<gene>
    <name evidence="2" type="ORF">pdam_00013357</name>
</gene>
<dbReference type="EMBL" id="RCHS01002141">
    <property type="protein sequence ID" value="RMX49448.1"/>
    <property type="molecule type" value="Genomic_DNA"/>
</dbReference>
<comment type="caution">
    <text evidence="2">The sequence shown here is derived from an EMBL/GenBank/DDBJ whole genome shotgun (WGS) entry which is preliminary data.</text>
</comment>
<reference evidence="2 3" key="1">
    <citation type="journal article" date="2018" name="Sci. Rep.">
        <title>Comparative analysis of the Pocillopora damicornis genome highlights role of immune system in coral evolution.</title>
        <authorList>
            <person name="Cunning R."/>
            <person name="Bay R.A."/>
            <person name="Gillette P."/>
            <person name="Baker A.C."/>
            <person name="Traylor-Knowles N."/>
        </authorList>
    </citation>
    <scope>NUCLEOTIDE SEQUENCE [LARGE SCALE GENOMIC DNA]</scope>
    <source>
        <strain evidence="2">RSMAS</strain>
        <tissue evidence="2">Whole animal</tissue>
    </source>
</reference>
<protein>
    <submittedName>
        <fullName evidence="2">Uncharacterized protein</fullName>
    </submittedName>
</protein>
<evidence type="ECO:0000256" key="1">
    <source>
        <dbReference type="SAM" id="MobiDB-lite"/>
    </source>
</evidence>
<sequence length="120" mass="13912">MLSVQYNAVENKKNLNSYSHHPIVCCNAFLLESSQSFSSVTSRALAVAYRLRHSIRNDTHINFPLKNWTEKIFIHGCNHFLVNTIQYNTSTLFTQATSRSDKNSIKHVRETKNVEKKRNQ</sequence>
<name>A0A3M6U7L0_POCDA</name>
<proteinExistence type="predicted"/>
<keyword evidence="3" id="KW-1185">Reference proteome</keyword>
<evidence type="ECO:0000313" key="2">
    <source>
        <dbReference type="EMBL" id="RMX49448.1"/>
    </source>
</evidence>